<sequence length="281" mass="31293">DRVRRRAGPLLPRGDRGLRGVERRRRRRLGPRRPPHGRVAGRGHRCCRPGGVLRLPGQPAAHRHRPQRSPPAHLAHDPHRRRSAGQPRPRRDPGQGHRAEHALAPVLRRAPGRVRRPGSRARHHARCAARRQPAHPADPGHRDRLGARAGRPPAHRAVELRGPHRHRRGLQRRLLPARHPGGLLLGRGAPLRRAAPVPEGDPRPAGAARGAARRAHAARRPPRGLPRLGARGRRARERGRGHRRLRPRAGGDPRHRRAPRGQRRGDRAGVRALPQAPRPGL</sequence>
<accession>A0A6J4N2J9</accession>
<feature type="compositionally biased region" description="Basic residues" evidence="1">
    <location>
        <begin position="110"/>
        <end position="133"/>
    </location>
</feature>
<feature type="compositionally biased region" description="Basic and acidic residues" evidence="1">
    <location>
        <begin position="89"/>
        <end position="101"/>
    </location>
</feature>
<keyword evidence="2" id="KW-0647">Proteasome</keyword>
<gene>
    <name evidence="2" type="ORF">AVDCRST_MAG32-1065</name>
</gene>
<feature type="compositionally biased region" description="Basic residues" evidence="1">
    <location>
        <begin position="230"/>
        <end position="247"/>
    </location>
</feature>
<evidence type="ECO:0000313" key="2">
    <source>
        <dbReference type="EMBL" id="CAA9374678.1"/>
    </source>
</evidence>
<feature type="compositionally biased region" description="Basic residues" evidence="1">
    <location>
        <begin position="22"/>
        <end position="47"/>
    </location>
</feature>
<feature type="non-terminal residue" evidence="2">
    <location>
        <position position="281"/>
    </location>
</feature>
<feature type="compositionally biased region" description="Low complexity" evidence="1">
    <location>
        <begin position="172"/>
        <end position="196"/>
    </location>
</feature>
<feature type="region of interest" description="Disordered" evidence="1">
    <location>
        <begin position="1"/>
        <end position="281"/>
    </location>
</feature>
<dbReference type="GO" id="GO:0000502">
    <property type="term" value="C:proteasome complex"/>
    <property type="evidence" value="ECO:0007669"/>
    <property type="project" value="UniProtKB-KW"/>
</dbReference>
<proteinExistence type="predicted"/>
<reference evidence="2" key="1">
    <citation type="submission" date="2020-02" db="EMBL/GenBank/DDBJ databases">
        <authorList>
            <person name="Meier V. D."/>
        </authorList>
    </citation>
    <scope>NUCLEOTIDE SEQUENCE</scope>
    <source>
        <strain evidence="2">AVDCRST_MAG32</strain>
    </source>
</reference>
<organism evidence="2">
    <name type="scientific">uncultured Nocardioides sp</name>
    <dbReference type="NCBI Taxonomy" id="198441"/>
    <lineage>
        <taxon>Bacteria</taxon>
        <taxon>Bacillati</taxon>
        <taxon>Actinomycetota</taxon>
        <taxon>Actinomycetes</taxon>
        <taxon>Propionibacteriales</taxon>
        <taxon>Nocardioidaceae</taxon>
        <taxon>Nocardioides</taxon>
        <taxon>environmental samples</taxon>
    </lineage>
</organism>
<evidence type="ECO:0000256" key="1">
    <source>
        <dbReference type="SAM" id="MobiDB-lite"/>
    </source>
</evidence>
<protein>
    <submittedName>
        <fullName evidence="2">PFIG00823557: AC2 (Proteasome assembly chaperone) family</fullName>
    </submittedName>
</protein>
<feature type="non-terminal residue" evidence="2">
    <location>
        <position position="1"/>
    </location>
</feature>
<feature type="compositionally biased region" description="Basic residues" evidence="1">
    <location>
        <begin position="211"/>
        <end position="222"/>
    </location>
</feature>
<dbReference type="EMBL" id="CADCUM010000050">
    <property type="protein sequence ID" value="CAA9374678.1"/>
    <property type="molecule type" value="Genomic_DNA"/>
</dbReference>
<name>A0A6J4N2J9_9ACTN</name>
<dbReference type="AlphaFoldDB" id="A0A6J4N2J9"/>